<dbReference type="STRING" id="644358.A0A0C4EGH7"/>
<dbReference type="AlphaFoldDB" id="A0A0C4EGH7"/>
<dbReference type="eggNOG" id="ENOG502SI3A">
    <property type="taxonomic scope" value="Eukaryota"/>
</dbReference>
<dbReference type="OrthoDB" id="5086500at2759"/>
<gene>
    <name evidence="2" type="ORF">MAPG_11922</name>
</gene>
<reference evidence="2" key="1">
    <citation type="submission" date="2010-05" db="EMBL/GenBank/DDBJ databases">
        <title>The Genome Sequence of Magnaporthe poae strain ATCC 64411.</title>
        <authorList>
            <consortium name="The Broad Institute Genome Sequencing Platform"/>
            <consortium name="Broad Institute Genome Sequencing Center for Infectious Disease"/>
            <person name="Ma L.-J."/>
            <person name="Dead R."/>
            <person name="Young S."/>
            <person name="Zeng Q."/>
            <person name="Koehrsen M."/>
            <person name="Alvarado L."/>
            <person name="Berlin A."/>
            <person name="Chapman S.B."/>
            <person name="Chen Z."/>
            <person name="Freedman E."/>
            <person name="Gellesch M."/>
            <person name="Goldberg J."/>
            <person name="Griggs A."/>
            <person name="Gujja S."/>
            <person name="Heilman E.R."/>
            <person name="Heiman D."/>
            <person name="Hepburn T."/>
            <person name="Howarth C."/>
            <person name="Jen D."/>
            <person name="Larson L."/>
            <person name="Mehta T."/>
            <person name="Neiman D."/>
            <person name="Pearson M."/>
            <person name="Roberts A."/>
            <person name="Saif S."/>
            <person name="Shea T."/>
            <person name="Shenoy N."/>
            <person name="Sisk P."/>
            <person name="Stolte C."/>
            <person name="Sykes S."/>
            <person name="Walk T."/>
            <person name="White J."/>
            <person name="Yandava C."/>
            <person name="Haas B."/>
            <person name="Nusbaum C."/>
            <person name="Birren B."/>
        </authorList>
    </citation>
    <scope>NUCLEOTIDE SEQUENCE</scope>
    <source>
        <strain evidence="2">ATCC 64411</strain>
    </source>
</reference>
<accession>A0A0C4EGH7</accession>
<evidence type="ECO:0000313" key="4">
    <source>
        <dbReference type="Proteomes" id="UP000011715"/>
    </source>
</evidence>
<dbReference type="VEuPathDB" id="FungiDB:MAPG_11922"/>
<protein>
    <submittedName>
        <fullName evidence="2 3">Uncharacterized protein</fullName>
    </submittedName>
</protein>
<feature type="compositionally biased region" description="Basic residues" evidence="1">
    <location>
        <begin position="363"/>
        <end position="376"/>
    </location>
</feature>
<dbReference type="EnsemblFungi" id="MAPG_11922T0">
    <property type="protein sequence ID" value="MAPG_11922T0"/>
    <property type="gene ID" value="MAPG_11922"/>
</dbReference>
<feature type="compositionally biased region" description="Basic and acidic residues" evidence="1">
    <location>
        <begin position="311"/>
        <end position="322"/>
    </location>
</feature>
<dbReference type="EMBL" id="ADBL01002974">
    <property type="status" value="NOT_ANNOTATED_CDS"/>
    <property type="molecule type" value="Genomic_DNA"/>
</dbReference>
<feature type="region of interest" description="Disordered" evidence="1">
    <location>
        <begin position="242"/>
        <end position="284"/>
    </location>
</feature>
<name>A0A0C4EGH7_MAGP6</name>
<evidence type="ECO:0000313" key="3">
    <source>
        <dbReference type="EnsemblFungi" id="MAPG_11922T0"/>
    </source>
</evidence>
<proteinExistence type="predicted"/>
<feature type="region of interest" description="Disordered" evidence="1">
    <location>
        <begin position="1"/>
        <end position="21"/>
    </location>
</feature>
<reference evidence="4" key="2">
    <citation type="submission" date="2010-05" db="EMBL/GenBank/DDBJ databases">
        <title>The genome sequence of Magnaporthe poae strain ATCC 64411.</title>
        <authorList>
            <person name="Ma L.-J."/>
            <person name="Dead R."/>
            <person name="Young S."/>
            <person name="Zeng Q."/>
            <person name="Koehrsen M."/>
            <person name="Alvarado L."/>
            <person name="Berlin A."/>
            <person name="Chapman S.B."/>
            <person name="Chen Z."/>
            <person name="Freedman E."/>
            <person name="Gellesch M."/>
            <person name="Goldberg J."/>
            <person name="Griggs A."/>
            <person name="Gujja S."/>
            <person name="Heilman E.R."/>
            <person name="Heiman D."/>
            <person name="Hepburn T."/>
            <person name="Howarth C."/>
            <person name="Jen D."/>
            <person name="Larson L."/>
            <person name="Mehta T."/>
            <person name="Neiman D."/>
            <person name="Pearson M."/>
            <person name="Roberts A."/>
            <person name="Saif S."/>
            <person name="Shea T."/>
            <person name="Shenoy N."/>
            <person name="Sisk P."/>
            <person name="Stolte C."/>
            <person name="Sykes S."/>
            <person name="Walk T."/>
            <person name="White J."/>
            <person name="Yandava C."/>
            <person name="Haas B."/>
            <person name="Nusbaum C."/>
            <person name="Birren B."/>
        </authorList>
    </citation>
    <scope>NUCLEOTIDE SEQUENCE [LARGE SCALE GENOMIC DNA]</scope>
    <source>
        <strain evidence="4">ATCC 64411 / 73-15</strain>
    </source>
</reference>
<sequence>MPSTTTAAPTQPPAAPRKDVHQGIRELSSALEIEAIPINPQRLAVPQPGQTATSSISEKAAEEADAATAAAPQRSSPDAVTTSVAGQITQRIRLRATDRSRQFLPGQPRISLDPVGRKSGPRDQETKDGVLEYMRESHLTTELDGLLPYMKYIFVQTPAHKHIMPLHHQKGPRSGRHLERAPRPALGLVLRPHLHQAHPRVHVQPGLLGLHLGRGSRSLQGLAGLHTLLLLSHPVRDRLRQGLRDASDPQDPRRCSGYGFGSDRRQQPRRNSHSNSNPQAPDLRGVLRLHGVLCAGHRGRRRQLPLPLRRAAPDAHQQDHDAVQAQDGLLPTAAAVGVVPPAPAGAHHHRLRHPDRHPQRAAGHARRPRGRPRQRHAQLAPLHQPVPLPPGRRHDPHRHPARLPPRRRPGHGHQRSHLGQDG</sequence>
<feature type="compositionally biased region" description="Polar residues" evidence="1">
    <location>
        <begin position="73"/>
        <end position="90"/>
    </location>
</feature>
<feature type="compositionally biased region" description="Basic residues" evidence="1">
    <location>
        <begin position="394"/>
        <end position="416"/>
    </location>
</feature>
<dbReference type="Proteomes" id="UP000011715">
    <property type="component" value="Unassembled WGS sequence"/>
</dbReference>
<feature type="compositionally biased region" description="Basic residues" evidence="1">
    <location>
        <begin position="346"/>
        <end position="355"/>
    </location>
</feature>
<feature type="compositionally biased region" description="Basic and acidic residues" evidence="1">
    <location>
        <begin position="242"/>
        <end position="254"/>
    </location>
</feature>
<feature type="region of interest" description="Disordered" evidence="1">
    <location>
        <begin position="339"/>
        <end position="422"/>
    </location>
</feature>
<dbReference type="EMBL" id="GL877042">
    <property type="protein sequence ID" value="KLU92979.1"/>
    <property type="molecule type" value="Genomic_DNA"/>
</dbReference>
<reference evidence="3" key="4">
    <citation type="journal article" date="2015" name="G3 (Bethesda)">
        <title>Genome sequences of three phytopathogenic species of the Magnaporthaceae family of fungi.</title>
        <authorList>
            <person name="Okagaki L.H."/>
            <person name="Nunes C.C."/>
            <person name="Sailsbery J."/>
            <person name="Clay B."/>
            <person name="Brown D."/>
            <person name="John T."/>
            <person name="Oh Y."/>
            <person name="Young N."/>
            <person name="Fitzgerald M."/>
            <person name="Haas B.J."/>
            <person name="Zeng Q."/>
            <person name="Young S."/>
            <person name="Adiconis X."/>
            <person name="Fan L."/>
            <person name="Levin J.Z."/>
            <person name="Mitchell T.K."/>
            <person name="Okubara P.A."/>
            <person name="Farman M.L."/>
            <person name="Kohn L.M."/>
            <person name="Birren B."/>
            <person name="Ma L.-J."/>
            <person name="Dean R.A."/>
        </authorList>
    </citation>
    <scope>NUCLEOTIDE SEQUENCE</scope>
    <source>
        <strain evidence="3">ATCC 64411 / 73-15</strain>
    </source>
</reference>
<organism evidence="3 4">
    <name type="scientific">Magnaporthiopsis poae (strain ATCC 64411 / 73-15)</name>
    <name type="common">Kentucky bluegrass fungus</name>
    <name type="synonym">Magnaporthe poae</name>
    <dbReference type="NCBI Taxonomy" id="644358"/>
    <lineage>
        <taxon>Eukaryota</taxon>
        <taxon>Fungi</taxon>
        <taxon>Dikarya</taxon>
        <taxon>Ascomycota</taxon>
        <taxon>Pezizomycotina</taxon>
        <taxon>Sordariomycetes</taxon>
        <taxon>Sordariomycetidae</taxon>
        <taxon>Magnaporthales</taxon>
        <taxon>Magnaporthaceae</taxon>
        <taxon>Magnaporthiopsis</taxon>
    </lineage>
</organism>
<reference evidence="3" key="5">
    <citation type="submission" date="2015-06" db="UniProtKB">
        <authorList>
            <consortium name="EnsemblFungi"/>
        </authorList>
    </citation>
    <scope>IDENTIFICATION</scope>
    <source>
        <strain evidence="3">ATCC 64411</strain>
    </source>
</reference>
<evidence type="ECO:0000256" key="1">
    <source>
        <dbReference type="SAM" id="MobiDB-lite"/>
    </source>
</evidence>
<reference evidence="2" key="3">
    <citation type="submission" date="2011-03" db="EMBL/GenBank/DDBJ databases">
        <title>Annotation of Magnaporthe poae ATCC 64411.</title>
        <authorList>
            <person name="Ma L.-J."/>
            <person name="Dead R."/>
            <person name="Young S.K."/>
            <person name="Zeng Q."/>
            <person name="Gargeya S."/>
            <person name="Fitzgerald M."/>
            <person name="Haas B."/>
            <person name="Abouelleil A."/>
            <person name="Alvarado L."/>
            <person name="Arachchi H.M."/>
            <person name="Berlin A."/>
            <person name="Brown A."/>
            <person name="Chapman S.B."/>
            <person name="Chen Z."/>
            <person name="Dunbar C."/>
            <person name="Freedman E."/>
            <person name="Gearin G."/>
            <person name="Gellesch M."/>
            <person name="Goldberg J."/>
            <person name="Griggs A."/>
            <person name="Gujja S."/>
            <person name="Heiman D."/>
            <person name="Howarth C."/>
            <person name="Larson L."/>
            <person name="Lui A."/>
            <person name="MacDonald P.J.P."/>
            <person name="Mehta T."/>
            <person name="Montmayeur A."/>
            <person name="Murphy C."/>
            <person name="Neiman D."/>
            <person name="Pearson M."/>
            <person name="Priest M."/>
            <person name="Roberts A."/>
            <person name="Saif S."/>
            <person name="Shea T."/>
            <person name="Shenoy N."/>
            <person name="Sisk P."/>
            <person name="Stolte C."/>
            <person name="Sykes S."/>
            <person name="Yandava C."/>
            <person name="Wortman J."/>
            <person name="Nusbaum C."/>
            <person name="Birren B."/>
        </authorList>
    </citation>
    <scope>NUCLEOTIDE SEQUENCE</scope>
    <source>
        <strain evidence="2">ATCC 64411</strain>
    </source>
</reference>
<evidence type="ECO:0000313" key="2">
    <source>
        <dbReference type="EMBL" id="KLU92979.1"/>
    </source>
</evidence>
<keyword evidence="4" id="KW-1185">Reference proteome</keyword>
<feature type="region of interest" description="Disordered" evidence="1">
    <location>
        <begin position="304"/>
        <end position="323"/>
    </location>
</feature>
<feature type="region of interest" description="Disordered" evidence="1">
    <location>
        <begin position="38"/>
        <end position="127"/>
    </location>
</feature>